<evidence type="ECO:0000313" key="1">
    <source>
        <dbReference type="EMBL" id="AOW98193.1"/>
    </source>
</evidence>
<dbReference type="EMBL" id="CP017599">
    <property type="protein sequence ID" value="AOW98193.1"/>
    <property type="molecule type" value="Genomic_DNA"/>
</dbReference>
<dbReference type="AlphaFoldDB" id="A0A1D8TKQ3"/>
<evidence type="ECO:0000313" key="2">
    <source>
        <dbReference type="Proteomes" id="UP000177870"/>
    </source>
</evidence>
<protein>
    <submittedName>
        <fullName evidence="1">Uncharacterized protein</fullName>
    </submittedName>
</protein>
<dbReference type="Proteomes" id="UP000177870">
    <property type="component" value="Chromosome"/>
</dbReference>
<organism evidence="1 2">
    <name type="scientific">Moorena producens PAL-8-15-08-1</name>
    <dbReference type="NCBI Taxonomy" id="1458985"/>
    <lineage>
        <taxon>Bacteria</taxon>
        <taxon>Bacillati</taxon>
        <taxon>Cyanobacteriota</taxon>
        <taxon>Cyanophyceae</taxon>
        <taxon>Coleofasciculales</taxon>
        <taxon>Coleofasciculaceae</taxon>
        <taxon>Moorena</taxon>
    </lineage>
</organism>
<reference evidence="2" key="1">
    <citation type="submission" date="2016-10" db="EMBL/GenBank/DDBJ databases">
        <title>Comparative genomics uncovers the prolific and rare metabolic potential of the cyanobacterial genus Moorea.</title>
        <authorList>
            <person name="Leao T."/>
            <person name="Castelao G."/>
            <person name="Korobeynikov A."/>
            <person name="Monroe E.A."/>
            <person name="Podell S."/>
            <person name="Glukhov E."/>
            <person name="Allen E."/>
            <person name="Gerwick W.H."/>
            <person name="Gerwick L."/>
        </authorList>
    </citation>
    <scope>NUCLEOTIDE SEQUENCE [LARGE SCALE GENOMIC DNA]</scope>
    <source>
        <strain evidence="2">PAL-8-15-08-1</strain>
    </source>
</reference>
<sequence length="114" mass="13007">MKVQVSVVFINPVDFVNFSHQALPRFCVDLPFKPRAIPVEELLPNIPMINSNLDDWTTDLPFEQIEYKEEGAEEYAKMVVVVEIPKDDMPLFEDVVKSYGGKVMPSEGLDVMDM</sequence>
<gene>
    <name evidence="1" type="ORF">BJP34_00930</name>
</gene>
<accession>A0A1D8TKQ3</accession>
<name>A0A1D8TKQ3_9CYAN</name>
<dbReference type="OrthoDB" id="9882756at2"/>
<dbReference type="RefSeq" id="WP_070390705.1">
    <property type="nucleotide sequence ID" value="NZ_CP017599.1"/>
</dbReference>
<proteinExistence type="predicted"/>
<dbReference type="KEGG" id="mpro:BJP34_00930"/>